<keyword evidence="5" id="KW-0460">Magnesium</keyword>
<evidence type="ECO:0000256" key="5">
    <source>
        <dbReference type="ARBA" id="ARBA00022842"/>
    </source>
</evidence>
<name>A0ABQ6N8T2_9STRA</name>
<evidence type="ECO:0000313" key="15">
    <source>
        <dbReference type="Proteomes" id="UP001165060"/>
    </source>
</evidence>
<evidence type="ECO:0000256" key="1">
    <source>
        <dbReference type="ARBA" id="ARBA00009759"/>
    </source>
</evidence>
<evidence type="ECO:0000256" key="2">
    <source>
        <dbReference type="ARBA" id="ARBA00012633"/>
    </source>
</evidence>
<feature type="chain" id="PRO_5046772992" description="3'(2'),5'-bisphosphate nucleotidase 1" evidence="13">
    <location>
        <begin position="20"/>
        <end position="451"/>
    </location>
</feature>
<gene>
    <name evidence="14" type="ORF">TeGR_g12751</name>
</gene>
<keyword evidence="15" id="KW-1185">Reference proteome</keyword>
<dbReference type="Gene3D" id="3.40.190.80">
    <property type="match status" value="1"/>
</dbReference>
<evidence type="ECO:0000256" key="10">
    <source>
        <dbReference type="ARBA" id="ARBA00044519"/>
    </source>
</evidence>
<dbReference type="Pfam" id="PF00459">
    <property type="entry name" value="Inositol_P"/>
    <property type="match status" value="1"/>
</dbReference>
<proteinExistence type="inferred from homology"/>
<comment type="catalytic activity">
    <reaction evidence="9">
        <text>1D-myo-inositol 1,4-bisphosphate + H2O = 1D-myo-inositol 4-phosphate + phosphate</text>
        <dbReference type="Rhea" id="RHEA:15553"/>
        <dbReference type="ChEBI" id="CHEBI:15377"/>
        <dbReference type="ChEBI" id="CHEBI:43474"/>
        <dbReference type="ChEBI" id="CHEBI:58282"/>
        <dbReference type="ChEBI" id="CHEBI:58469"/>
        <dbReference type="EC" id="3.1.3.57"/>
    </reaction>
    <physiologicalReaction direction="left-to-right" evidence="9">
        <dbReference type="Rhea" id="RHEA:15554"/>
    </physiologicalReaction>
</comment>
<evidence type="ECO:0000256" key="7">
    <source>
        <dbReference type="ARBA" id="ARBA00041815"/>
    </source>
</evidence>
<sequence>MHLPLLLLPLLLRAASPFAAPPPFAVLSAPPPSTRLLSAKIVEELAEDNALLRNEIVRKDAIIEGLLDTLSAAAMSTSLTAAARGTPLTDLCHIGKEACDAVTPMLLAFYEKIADQRHGGSSKLKADATYFTIADGIVQHMMIEYLFKGKFGQIVGEEDESVINIQTKPFTVDDLQVPEEFNAIVESTLAKVTALAGRIDGAAFKEMTAFVDPIDGTREFATARGEYVTILLGFADARGQPAAGVMYRPLTEPVTWAAGAKAEECVMGELDMAEEPKPKGMLVTDARVSPFINGLIDELGYERVSSVASGNRAMMLLEGKGGAYIRDTGGFAKWDTCAPQAVLEAYGGTMAKLPPFLKDQSLESYTHLKTTKNLDFAPNQIHLTLSNVKDKKQYVKGVDVLYQDVEGVKEYSCVQGLVAVDSKAMADLGTIHEGMMHMMVEGGPWAKPFYN</sequence>
<dbReference type="PROSITE" id="PS00630">
    <property type="entry name" value="IMP_2"/>
    <property type="match status" value="1"/>
</dbReference>
<dbReference type="InterPro" id="IPR020583">
    <property type="entry name" value="Inositol_monoP_metal-BS"/>
</dbReference>
<keyword evidence="4" id="KW-0479">Metal-binding</keyword>
<dbReference type="EC" id="3.1.3.7" evidence="2"/>
<evidence type="ECO:0000313" key="14">
    <source>
        <dbReference type="EMBL" id="GMI50808.1"/>
    </source>
</evidence>
<comment type="similarity">
    <text evidence="1">Belongs to the inositol monophosphatase superfamily.</text>
</comment>
<organism evidence="14 15">
    <name type="scientific">Tetraparma gracilis</name>
    <dbReference type="NCBI Taxonomy" id="2962635"/>
    <lineage>
        <taxon>Eukaryota</taxon>
        <taxon>Sar</taxon>
        <taxon>Stramenopiles</taxon>
        <taxon>Ochrophyta</taxon>
        <taxon>Bolidophyceae</taxon>
        <taxon>Parmales</taxon>
        <taxon>Triparmaceae</taxon>
        <taxon>Tetraparma</taxon>
    </lineage>
</organism>
<feature type="signal peptide" evidence="13">
    <location>
        <begin position="1"/>
        <end position="19"/>
    </location>
</feature>
<dbReference type="PANTHER" id="PTHR43028:SF5">
    <property type="entry name" value="3'(2'),5'-BISPHOSPHATE NUCLEOTIDASE 1"/>
    <property type="match status" value="1"/>
</dbReference>
<evidence type="ECO:0000256" key="3">
    <source>
        <dbReference type="ARBA" id="ARBA00022671"/>
    </source>
</evidence>
<evidence type="ECO:0000256" key="9">
    <source>
        <dbReference type="ARBA" id="ARBA00044478"/>
    </source>
</evidence>
<evidence type="ECO:0000256" key="13">
    <source>
        <dbReference type="SAM" id="SignalP"/>
    </source>
</evidence>
<dbReference type="InterPro" id="IPR050725">
    <property type="entry name" value="CysQ/Inositol_MonoPase"/>
</dbReference>
<dbReference type="Proteomes" id="UP001165060">
    <property type="component" value="Unassembled WGS sequence"/>
</dbReference>
<keyword evidence="3" id="KW-0452">Lithium</keyword>
<dbReference type="PANTHER" id="PTHR43028">
    <property type="entry name" value="3'(2'),5'-BISPHOSPHATE NUCLEOTIDASE 1"/>
    <property type="match status" value="1"/>
</dbReference>
<evidence type="ECO:0000256" key="11">
    <source>
        <dbReference type="ARBA" id="ARBA00044544"/>
    </source>
</evidence>
<dbReference type="EC" id="3.1.3.57" evidence="10"/>
<dbReference type="EMBL" id="BRYB01006517">
    <property type="protein sequence ID" value="GMI50808.1"/>
    <property type="molecule type" value="Genomic_DNA"/>
</dbReference>
<evidence type="ECO:0000256" key="12">
    <source>
        <dbReference type="ARBA" id="ARBA00044554"/>
    </source>
</evidence>
<dbReference type="InterPro" id="IPR000760">
    <property type="entry name" value="Inositol_monophosphatase-like"/>
</dbReference>
<dbReference type="Gene3D" id="3.30.540.10">
    <property type="entry name" value="Fructose-1,6-Bisphosphatase, subunit A, domain 1"/>
    <property type="match status" value="1"/>
</dbReference>
<dbReference type="SUPFAM" id="SSF56655">
    <property type="entry name" value="Carbohydrate phosphatase"/>
    <property type="match status" value="1"/>
</dbReference>
<evidence type="ECO:0000256" key="8">
    <source>
        <dbReference type="ARBA" id="ARBA00044465"/>
    </source>
</evidence>
<comment type="caution">
    <text evidence="14">The sequence shown here is derived from an EMBL/GenBank/DDBJ whole genome shotgun (WGS) entry which is preliminary data.</text>
</comment>
<evidence type="ECO:0000256" key="6">
    <source>
        <dbReference type="ARBA" id="ARBA00040342"/>
    </source>
</evidence>
<comment type="catalytic activity">
    <reaction evidence="8">
        <text>1D-myo-inositol 1,3,4-trisphosphate + H2O = 1D-myo-inositol 3,4-bisphosphate + phosphate</text>
        <dbReference type="Rhea" id="RHEA:70319"/>
        <dbReference type="ChEBI" id="CHEBI:15377"/>
        <dbReference type="ChEBI" id="CHEBI:43474"/>
        <dbReference type="ChEBI" id="CHEBI:58414"/>
        <dbReference type="ChEBI" id="CHEBI:83241"/>
    </reaction>
    <physiologicalReaction direction="left-to-right" evidence="8">
        <dbReference type="Rhea" id="RHEA:70320"/>
    </physiologicalReaction>
</comment>
<dbReference type="PROSITE" id="PS00629">
    <property type="entry name" value="IMP_1"/>
    <property type="match status" value="1"/>
</dbReference>
<dbReference type="InterPro" id="IPR020550">
    <property type="entry name" value="Inositol_monophosphatase_CS"/>
</dbReference>
<accession>A0ABQ6N8T2</accession>
<keyword evidence="13" id="KW-0732">Signal</keyword>
<reference evidence="14 15" key="1">
    <citation type="journal article" date="2023" name="Commun. Biol.">
        <title>Genome analysis of Parmales, the sister group of diatoms, reveals the evolutionary specialization of diatoms from phago-mixotrophs to photoautotrophs.</title>
        <authorList>
            <person name="Ban H."/>
            <person name="Sato S."/>
            <person name="Yoshikawa S."/>
            <person name="Yamada K."/>
            <person name="Nakamura Y."/>
            <person name="Ichinomiya M."/>
            <person name="Sato N."/>
            <person name="Blanc-Mathieu R."/>
            <person name="Endo H."/>
            <person name="Kuwata A."/>
            <person name="Ogata H."/>
        </authorList>
    </citation>
    <scope>NUCLEOTIDE SEQUENCE [LARGE SCALE GENOMIC DNA]</scope>
</reference>
<evidence type="ECO:0000256" key="4">
    <source>
        <dbReference type="ARBA" id="ARBA00022723"/>
    </source>
</evidence>
<protein>
    <recommendedName>
        <fullName evidence="6">3'(2'),5'-bisphosphate nucleotidase 1</fullName>
        <ecNumber evidence="10">3.1.3.57</ecNumber>
        <ecNumber evidence="2">3.1.3.7</ecNumber>
    </recommendedName>
    <alternativeName>
        <fullName evidence="11">3'-phosphoadenosine 5'-phosphate phosphatase</fullName>
    </alternativeName>
    <alternativeName>
        <fullName evidence="7">Bisphosphate 3'-nucleotidase 1</fullName>
    </alternativeName>
    <alternativeName>
        <fullName evidence="12">Inositol-polyphosphate 1-phosphatase</fullName>
    </alternativeName>
</protein>